<evidence type="ECO:0000256" key="4">
    <source>
        <dbReference type="ARBA" id="ARBA00022452"/>
    </source>
</evidence>
<evidence type="ECO:0000256" key="16">
    <source>
        <dbReference type="SAM" id="SignalP"/>
    </source>
</evidence>
<keyword evidence="20" id="KW-1185">Reference proteome</keyword>
<keyword evidence="10 15" id="KW-0798">TonB box</keyword>
<dbReference type="FunFam" id="2.170.130.10:FF:000001">
    <property type="entry name" value="Catecholate siderophore TonB-dependent receptor"/>
    <property type="match status" value="1"/>
</dbReference>
<dbReference type="GO" id="GO:0038023">
    <property type="term" value="F:signaling receptor activity"/>
    <property type="evidence" value="ECO:0007669"/>
    <property type="project" value="InterPro"/>
</dbReference>
<keyword evidence="4 14" id="KW-1134">Transmembrane beta strand</keyword>
<accession>A0A0B7IY64</accession>
<keyword evidence="5" id="KW-0410">Iron transport</keyword>
<dbReference type="KEGG" id="mbac:BN1209_0313"/>
<dbReference type="Pfam" id="PF07715">
    <property type="entry name" value="Plug"/>
    <property type="match status" value="1"/>
</dbReference>
<evidence type="ECO:0000256" key="13">
    <source>
        <dbReference type="ARBA" id="ARBA00023237"/>
    </source>
</evidence>
<evidence type="ECO:0000259" key="17">
    <source>
        <dbReference type="Pfam" id="PF00593"/>
    </source>
</evidence>
<dbReference type="Gene3D" id="2.170.130.10">
    <property type="entry name" value="TonB-dependent receptor, plug domain"/>
    <property type="match status" value="1"/>
</dbReference>
<feature type="domain" description="TonB-dependent receptor plug" evidence="18">
    <location>
        <begin position="70"/>
        <end position="167"/>
    </location>
</feature>
<dbReference type="Proteomes" id="UP000056322">
    <property type="component" value="Chromosome 1"/>
</dbReference>
<sequence>MKNRHSKPLGYFTFAVLSASIGQAHAETLKVAALNIDKVEVAAKRISDTKPVKGYQAKRSLTATKTDRPLIDVPQSVSVVTQEQMSDQSVQSMSDAVRYVPGVTASQGEGNRDALNFRGSGVTTGDFYLDGIRDDVQTYRDFYNTDRVEVLKGPNGMAFGRGASGGAINRVSKEAGWDPVREIKATYGAYNQKRTSIDIGNGINDVAAFRLNAVYEESDSYRSGVNLKRYGVNPTFTITPTENTKITFGAEYFKDQHIGDRGIPSIGSELNNRPYRLEDYKTFYGNASLSPNETETKALNAMIEHAFNDNLSIRNRTRYASYDKFYQNVYADGAVANNLFAVGAYRDTTDRKNFINQTDIIYKINTGRFEHQLLAGMEVGTQKTTNARFIAGNSERISSSVSALSPTYTLPISLSNTSRNQASEIDIFALYVQDQIKISEQWEAIVGVRHDQLKTNYDNIKTSQTFDVTDSLVSPRAGLIFKPLENLSVYGSYSLSYVPRAGDQLISLTATTKSLQPEKFINKELGAKYDITPQLSLTAAIYELERKNVAITDPANTAQNTIIDGQLTKGAEFGIAGKITDRWSMVGGYSYQDATFTKAMTISGLSYIAGATLGQTPSHTFSLWNRYDFNETWGAAIGVVSRSQMYALTPSTTASTILPGFARVDAALFWKATDKMQLQLNVENLTNKDYVASAHTNNNLTPGAPLTARATLTYHF</sequence>
<dbReference type="HOGENOM" id="CLU_008287_9_4_4"/>
<dbReference type="InterPro" id="IPR010105">
    <property type="entry name" value="TonB_sidphr_rcpt"/>
</dbReference>
<dbReference type="InterPro" id="IPR000531">
    <property type="entry name" value="Beta-barrel_TonB"/>
</dbReference>
<dbReference type="EMBL" id="LN794158">
    <property type="protein sequence ID" value="CEN55366.1"/>
    <property type="molecule type" value="Genomic_DNA"/>
</dbReference>
<dbReference type="GO" id="GO:0009279">
    <property type="term" value="C:cell outer membrane"/>
    <property type="evidence" value="ECO:0007669"/>
    <property type="project" value="UniProtKB-SubCell"/>
</dbReference>
<evidence type="ECO:0000256" key="2">
    <source>
        <dbReference type="ARBA" id="ARBA00009810"/>
    </source>
</evidence>
<protein>
    <submittedName>
        <fullName evidence="19">TonB-dependent siderophore receptor</fullName>
    </submittedName>
</protein>
<dbReference type="CDD" id="cd01347">
    <property type="entry name" value="ligand_gated_channel"/>
    <property type="match status" value="1"/>
</dbReference>
<evidence type="ECO:0000256" key="9">
    <source>
        <dbReference type="ARBA" id="ARBA00023065"/>
    </source>
</evidence>
<dbReference type="Pfam" id="PF00593">
    <property type="entry name" value="TonB_dep_Rec_b-barrel"/>
    <property type="match status" value="1"/>
</dbReference>
<dbReference type="OrthoDB" id="9790771at2"/>
<dbReference type="PANTHER" id="PTHR32552:SF68">
    <property type="entry name" value="FERRICHROME OUTER MEMBRANE TRANSPORTER_PHAGE RECEPTOR"/>
    <property type="match status" value="1"/>
</dbReference>
<dbReference type="RefSeq" id="WP_045750649.1">
    <property type="nucleotide sequence ID" value="NZ_LN794158.1"/>
</dbReference>
<comment type="subcellular location">
    <subcellularLocation>
        <location evidence="1 14">Cell outer membrane</location>
        <topology evidence="1 14">Multi-pass membrane protein</topology>
    </subcellularLocation>
</comment>
<evidence type="ECO:0000313" key="19">
    <source>
        <dbReference type="EMBL" id="CEN55366.1"/>
    </source>
</evidence>
<keyword evidence="9" id="KW-0406">Ion transport</keyword>
<evidence type="ECO:0000256" key="14">
    <source>
        <dbReference type="PROSITE-ProRule" id="PRU01360"/>
    </source>
</evidence>
<feature type="signal peptide" evidence="16">
    <location>
        <begin position="1"/>
        <end position="26"/>
    </location>
</feature>
<reference evidence="20" key="1">
    <citation type="submission" date="2014-12" db="EMBL/GenBank/DDBJ databases">
        <authorList>
            <person name="Salcher M.M."/>
        </authorList>
    </citation>
    <scope>NUCLEOTIDE SEQUENCE [LARGE SCALE GENOMIC DNA]</scope>
    <source>
        <strain evidence="20">MMS-10A-171</strain>
    </source>
</reference>
<dbReference type="SUPFAM" id="SSF56935">
    <property type="entry name" value="Porins"/>
    <property type="match status" value="1"/>
</dbReference>
<evidence type="ECO:0000256" key="5">
    <source>
        <dbReference type="ARBA" id="ARBA00022496"/>
    </source>
</evidence>
<dbReference type="GO" id="GO:0015891">
    <property type="term" value="P:siderophore transport"/>
    <property type="evidence" value="ECO:0007669"/>
    <property type="project" value="InterPro"/>
</dbReference>
<dbReference type="InterPro" id="IPR036942">
    <property type="entry name" value="Beta-barrel_TonB_sf"/>
</dbReference>
<keyword evidence="6 14" id="KW-0812">Transmembrane</keyword>
<dbReference type="Gene3D" id="2.40.170.20">
    <property type="entry name" value="TonB-dependent receptor, beta-barrel domain"/>
    <property type="match status" value="1"/>
</dbReference>
<evidence type="ECO:0000256" key="12">
    <source>
        <dbReference type="ARBA" id="ARBA00023170"/>
    </source>
</evidence>
<organism evidence="19 20">
    <name type="scientific">Candidatus Methylopumilus turicensis</name>
    <dbReference type="NCBI Taxonomy" id="1581680"/>
    <lineage>
        <taxon>Bacteria</taxon>
        <taxon>Pseudomonadati</taxon>
        <taxon>Pseudomonadota</taxon>
        <taxon>Betaproteobacteria</taxon>
        <taxon>Nitrosomonadales</taxon>
        <taxon>Methylophilaceae</taxon>
        <taxon>Candidatus Methylopumilus</taxon>
    </lineage>
</organism>
<evidence type="ECO:0000256" key="3">
    <source>
        <dbReference type="ARBA" id="ARBA00022448"/>
    </source>
</evidence>
<keyword evidence="13 14" id="KW-0998">Cell outer membrane</keyword>
<evidence type="ECO:0000256" key="6">
    <source>
        <dbReference type="ARBA" id="ARBA00022692"/>
    </source>
</evidence>
<name>A0A0B7IY64_9PROT</name>
<keyword evidence="11 14" id="KW-0472">Membrane</keyword>
<keyword evidence="7 16" id="KW-0732">Signal</keyword>
<feature type="chain" id="PRO_5002133310" evidence="16">
    <location>
        <begin position="27"/>
        <end position="716"/>
    </location>
</feature>
<dbReference type="GO" id="GO:0015344">
    <property type="term" value="F:siderophore uptake transmembrane transporter activity"/>
    <property type="evidence" value="ECO:0007669"/>
    <property type="project" value="TreeGrafter"/>
</dbReference>
<dbReference type="PANTHER" id="PTHR32552">
    <property type="entry name" value="FERRICHROME IRON RECEPTOR-RELATED"/>
    <property type="match status" value="1"/>
</dbReference>
<evidence type="ECO:0000259" key="18">
    <source>
        <dbReference type="Pfam" id="PF07715"/>
    </source>
</evidence>
<evidence type="ECO:0000256" key="1">
    <source>
        <dbReference type="ARBA" id="ARBA00004571"/>
    </source>
</evidence>
<dbReference type="PROSITE" id="PS52016">
    <property type="entry name" value="TONB_DEPENDENT_REC_3"/>
    <property type="match status" value="1"/>
</dbReference>
<keyword evidence="3 14" id="KW-0813">Transport</keyword>
<comment type="similarity">
    <text evidence="2 14 15">Belongs to the TonB-dependent receptor family.</text>
</comment>
<dbReference type="InterPro" id="IPR012910">
    <property type="entry name" value="Plug_dom"/>
</dbReference>
<dbReference type="STRING" id="1581680.BN1209_0313"/>
<evidence type="ECO:0000256" key="11">
    <source>
        <dbReference type="ARBA" id="ARBA00023136"/>
    </source>
</evidence>
<evidence type="ECO:0000256" key="10">
    <source>
        <dbReference type="ARBA" id="ARBA00023077"/>
    </source>
</evidence>
<keyword evidence="12 19" id="KW-0675">Receptor</keyword>
<evidence type="ECO:0000256" key="15">
    <source>
        <dbReference type="RuleBase" id="RU003357"/>
    </source>
</evidence>
<keyword evidence="8" id="KW-0408">Iron</keyword>
<evidence type="ECO:0000256" key="8">
    <source>
        <dbReference type="ARBA" id="ARBA00023004"/>
    </source>
</evidence>
<evidence type="ECO:0000313" key="20">
    <source>
        <dbReference type="Proteomes" id="UP000056322"/>
    </source>
</evidence>
<dbReference type="InterPro" id="IPR037066">
    <property type="entry name" value="Plug_dom_sf"/>
</dbReference>
<dbReference type="InterPro" id="IPR039426">
    <property type="entry name" value="TonB-dep_rcpt-like"/>
</dbReference>
<feature type="domain" description="TonB-dependent receptor-like beta-barrel" evidence="17">
    <location>
        <begin position="241"/>
        <end position="685"/>
    </location>
</feature>
<dbReference type="NCBIfam" id="TIGR01783">
    <property type="entry name" value="TonB-siderophor"/>
    <property type="match status" value="1"/>
</dbReference>
<proteinExistence type="inferred from homology"/>
<dbReference type="AlphaFoldDB" id="A0A0B7IY64"/>
<evidence type="ECO:0000256" key="7">
    <source>
        <dbReference type="ARBA" id="ARBA00022729"/>
    </source>
</evidence>
<gene>
    <name evidence="19" type="ORF">BN1209_0313</name>
</gene>